<evidence type="ECO:0000256" key="1">
    <source>
        <dbReference type="ARBA" id="ARBA00022532"/>
    </source>
</evidence>
<dbReference type="PRINTS" id="PR01798">
    <property type="entry name" value="SCOASYNTHASE"/>
</dbReference>
<evidence type="ECO:0000259" key="8">
    <source>
        <dbReference type="SMART" id="SM00881"/>
    </source>
</evidence>
<comment type="catalytic activity">
    <reaction evidence="4 7">
        <text>succinate + ATP + CoA = succinyl-CoA + ADP + phosphate</text>
        <dbReference type="Rhea" id="RHEA:17661"/>
        <dbReference type="ChEBI" id="CHEBI:30031"/>
        <dbReference type="ChEBI" id="CHEBI:30616"/>
        <dbReference type="ChEBI" id="CHEBI:43474"/>
        <dbReference type="ChEBI" id="CHEBI:57287"/>
        <dbReference type="ChEBI" id="CHEBI:57292"/>
        <dbReference type="ChEBI" id="CHEBI:456216"/>
        <dbReference type="EC" id="6.2.1.5"/>
    </reaction>
</comment>
<dbReference type="PROSITE" id="PS01216">
    <property type="entry name" value="SUCCINYL_COA_LIG_1"/>
    <property type="match status" value="1"/>
</dbReference>
<dbReference type="HAMAP" id="MF_01988">
    <property type="entry name" value="Succ_CoA_alpha"/>
    <property type="match status" value="1"/>
</dbReference>
<dbReference type="Gene3D" id="3.40.50.261">
    <property type="entry name" value="Succinyl-CoA synthetase domains"/>
    <property type="match status" value="1"/>
</dbReference>
<evidence type="ECO:0000313" key="9">
    <source>
        <dbReference type="EMBL" id="HEF86959.1"/>
    </source>
</evidence>
<dbReference type="NCBIfam" id="TIGR01019">
    <property type="entry name" value="sucCoAalpha"/>
    <property type="match status" value="1"/>
</dbReference>
<dbReference type="InterPro" id="IPR017440">
    <property type="entry name" value="Cit_synth/succinyl-CoA_lig_AS"/>
</dbReference>
<dbReference type="GO" id="GO:0004776">
    <property type="term" value="F:succinate-CoA ligase (GDP-forming) activity"/>
    <property type="evidence" value="ECO:0007669"/>
    <property type="project" value="TreeGrafter"/>
</dbReference>
<feature type="binding site" evidence="4">
    <location>
        <position position="43"/>
    </location>
    <ligand>
        <name>CoA</name>
        <dbReference type="ChEBI" id="CHEBI:57287"/>
    </ligand>
</feature>
<dbReference type="PROSITE" id="PS00399">
    <property type="entry name" value="SUCCINYL_COA_LIG_2"/>
    <property type="match status" value="1"/>
</dbReference>
<evidence type="ECO:0000256" key="2">
    <source>
        <dbReference type="ARBA" id="ARBA00022598"/>
    </source>
</evidence>
<dbReference type="SMART" id="SM00881">
    <property type="entry name" value="CoA_binding"/>
    <property type="match status" value="1"/>
</dbReference>
<evidence type="ECO:0000256" key="4">
    <source>
        <dbReference type="HAMAP-Rule" id="MF_01988"/>
    </source>
</evidence>
<feature type="binding site" evidence="4">
    <location>
        <begin position="17"/>
        <end position="20"/>
    </location>
    <ligand>
        <name>CoA</name>
        <dbReference type="ChEBI" id="CHEBI:57287"/>
    </ligand>
</feature>
<dbReference type="InterPro" id="IPR016102">
    <property type="entry name" value="Succinyl-CoA_synth-like"/>
</dbReference>
<organism evidence="9">
    <name type="scientific">Thermosphaera aggregans</name>
    <dbReference type="NCBI Taxonomy" id="54254"/>
    <lineage>
        <taxon>Archaea</taxon>
        <taxon>Thermoproteota</taxon>
        <taxon>Thermoprotei</taxon>
        <taxon>Desulfurococcales</taxon>
        <taxon>Desulfurococcaceae</taxon>
        <taxon>Thermosphaera</taxon>
    </lineage>
</organism>
<gene>
    <name evidence="4 9" type="primary">sucD</name>
    <name evidence="9" type="ORF">ENP55_01365</name>
</gene>
<accession>A0A7C2FNJ8</accession>
<reference evidence="9" key="1">
    <citation type="journal article" date="2020" name="mSystems">
        <title>Genome- and Community-Level Interaction Insights into Carbon Utilization and Element Cycling Functions of Hydrothermarchaeota in Hydrothermal Sediment.</title>
        <authorList>
            <person name="Zhou Z."/>
            <person name="Liu Y."/>
            <person name="Xu W."/>
            <person name="Pan J."/>
            <person name="Luo Z.H."/>
            <person name="Li M."/>
        </authorList>
    </citation>
    <scope>NUCLEOTIDE SEQUENCE [LARGE SCALE GENOMIC DNA]</scope>
    <source>
        <strain evidence="9">SpSt-23</strain>
    </source>
</reference>
<comment type="pathway">
    <text evidence="4 7">Carbohydrate metabolism; tricarboxylic acid cycle; succinate from succinyl-CoA (ligase route): step 1/1.</text>
</comment>
<evidence type="ECO:0000256" key="5">
    <source>
        <dbReference type="PIRSR" id="PIRSR001553-1"/>
    </source>
</evidence>
<proteinExistence type="inferred from homology"/>
<feature type="binding site" evidence="4">
    <location>
        <position position="160"/>
    </location>
    <ligand>
        <name>substrate</name>
        <note>ligand shared with subunit beta</note>
    </ligand>
</feature>
<keyword evidence="1 4" id="KW-0816">Tricarboxylic acid cycle</keyword>
<dbReference type="FunFam" id="3.40.50.720:FF:000277">
    <property type="entry name" value="Succinate--CoA ligase [ADP-forming] subunit alpha"/>
    <property type="match status" value="1"/>
</dbReference>
<comment type="subunit">
    <text evidence="4 7">Heterotetramer of two alpha and two beta subunits.</text>
</comment>
<comment type="caution">
    <text evidence="9">The sequence shown here is derived from an EMBL/GenBank/DDBJ whole genome shotgun (WGS) entry which is preliminary data.</text>
</comment>
<evidence type="ECO:0000256" key="3">
    <source>
        <dbReference type="ARBA" id="ARBA00022741"/>
    </source>
</evidence>
<dbReference type="InterPro" id="IPR036291">
    <property type="entry name" value="NAD(P)-bd_dom_sf"/>
</dbReference>
<comment type="function">
    <text evidence="4 7">Succinyl-CoA synthetase functions in the citric acid cycle (TCA), coupling the hydrolysis of succinyl-CoA to the synthesis of either ATP or GTP and thus represents the only step of substrate-level phosphorylation in the TCA. The alpha subunit of the enzyme binds the substrates coenzyme A and phosphate, while succinate binding and nucleotide specificity is provided by the beta subunit.</text>
</comment>
<evidence type="ECO:0000256" key="6">
    <source>
        <dbReference type="RuleBase" id="RU000677"/>
    </source>
</evidence>
<protein>
    <recommendedName>
        <fullName evidence="4">Succinate--CoA ligase [ADP-forming] subunit alpha</fullName>
        <ecNumber evidence="4">6.2.1.5</ecNumber>
    </recommendedName>
    <alternativeName>
        <fullName evidence="4">Succinyl-CoA synthetase subunit alpha</fullName>
        <shortName evidence="4">SCS-alpha</shortName>
    </alternativeName>
</protein>
<dbReference type="SUPFAM" id="SSF51735">
    <property type="entry name" value="NAD(P)-binding Rossmann-fold domains"/>
    <property type="match status" value="1"/>
</dbReference>
<dbReference type="SUPFAM" id="SSF52210">
    <property type="entry name" value="Succinyl-CoA synthetase domains"/>
    <property type="match status" value="1"/>
</dbReference>
<feature type="active site" description="Tele-phosphohistidine intermediate" evidence="4 5">
    <location>
        <position position="249"/>
    </location>
</feature>
<dbReference type="PIRSF" id="PIRSF001553">
    <property type="entry name" value="SucCS_alpha"/>
    <property type="match status" value="1"/>
</dbReference>
<dbReference type="AlphaFoldDB" id="A0A7C2FNJ8"/>
<dbReference type="PANTHER" id="PTHR11117">
    <property type="entry name" value="SUCCINYL-COA LIGASE SUBUNIT ALPHA"/>
    <property type="match status" value="1"/>
</dbReference>
<feature type="binding site" evidence="4">
    <location>
        <begin position="97"/>
        <end position="99"/>
    </location>
    <ligand>
        <name>CoA</name>
        <dbReference type="ChEBI" id="CHEBI:57287"/>
    </ligand>
</feature>
<feature type="domain" description="CoA-binding" evidence="8">
    <location>
        <begin position="4"/>
        <end position="101"/>
    </location>
</feature>
<dbReference type="InterPro" id="IPR003781">
    <property type="entry name" value="CoA-bd"/>
</dbReference>
<dbReference type="GO" id="GO:0006099">
    <property type="term" value="P:tricarboxylic acid cycle"/>
    <property type="evidence" value="ECO:0007669"/>
    <property type="project" value="UniProtKB-UniRule"/>
</dbReference>
<dbReference type="UniPathway" id="UPA00223">
    <property type="reaction ID" value="UER00999"/>
</dbReference>
<dbReference type="InterPro" id="IPR033847">
    <property type="entry name" value="Citrt_syn/SCS-alpha_CS"/>
</dbReference>
<dbReference type="NCBIfam" id="NF004230">
    <property type="entry name" value="PRK05678.1"/>
    <property type="match status" value="1"/>
</dbReference>
<sequence>MGILLTRRTRVIVQGITGREGSFHTKLMLEYGTRIIAGTSPGKKGQTVHGVPVYNTVGEIVREHGEVDASIIFVPARFAPDAVYEAVDNGVKLVVVITEGIPLHDELRFINYARRKGVVVVGPNTPGLMTPGEAKLGIMPSHVFAPGGIGIVSRSGTLTYEVARELSKHGLGVSTVVGLGGDPVTGLDFIEVYKMFSEDSLTKAVVVIGEIGGDAEERFSKYYASLPVKKPVVAYIAGRTAPPGKRMGHAGAIISMGIGDYSSKRRALEEAGVPVAETPSQIPFLLGES</sequence>
<dbReference type="GO" id="GO:0009361">
    <property type="term" value="C:succinate-CoA ligase complex (ADP-forming)"/>
    <property type="evidence" value="ECO:0007669"/>
    <property type="project" value="TreeGrafter"/>
</dbReference>
<dbReference type="Pfam" id="PF02629">
    <property type="entry name" value="CoA_binding"/>
    <property type="match status" value="1"/>
</dbReference>
<comment type="similarity">
    <text evidence="4 6">Belongs to the succinate/malate CoA ligase alpha subunit family.</text>
</comment>
<evidence type="ECO:0000256" key="7">
    <source>
        <dbReference type="RuleBase" id="RU000699"/>
    </source>
</evidence>
<dbReference type="InterPro" id="IPR005811">
    <property type="entry name" value="SUCC_ACL_C"/>
</dbReference>
<dbReference type="PANTHER" id="PTHR11117:SF2">
    <property type="entry name" value="SUCCINATE--COA LIGASE [ADP_GDP-FORMING] SUBUNIT ALPHA, MITOCHONDRIAL"/>
    <property type="match status" value="1"/>
</dbReference>
<dbReference type="GO" id="GO:0004775">
    <property type="term" value="F:succinate-CoA ligase (ADP-forming) activity"/>
    <property type="evidence" value="ECO:0007669"/>
    <property type="project" value="UniProtKB-UniRule"/>
</dbReference>
<dbReference type="Gene3D" id="3.40.50.720">
    <property type="entry name" value="NAD(P)-binding Rossmann-like Domain"/>
    <property type="match status" value="1"/>
</dbReference>
<comment type="catalytic activity">
    <reaction evidence="4">
        <text>GTP + succinate + CoA = succinyl-CoA + GDP + phosphate</text>
        <dbReference type="Rhea" id="RHEA:22120"/>
        <dbReference type="ChEBI" id="CHEBI:30031"/>
        <dbReference type="ChEBI" id="CHEBI:37565"/>
        <dbReference type="ChEBI" id="CHEBI:43474"/>
        <dbReference type="ChEBI" id="CHEBI:57287"/>
        <dbReference type="ChEBI" id="CHEBI:57292"/>
        <dbReference type="ChEBI" id="CHEBI:58189"/>
    </reaction>
</comment>
<dbReference type="FunFam" id="3.40.50.261:FF:000006">
    <property type="entry name" value="Succinate--CoA ligase [ADP-forming] subunit alpha"/>
    <property type="match status" value="1"/>
</dbReference>
<dbReference type="EMBL" id="DSJT01000004">
    <property type="protein sequence ID" value="HEF86959.1"/>
    <property type="molecule type" value="Genomic_DNA"/>
</dbReference>
<dbReference type="EC" id="6.2.1.5" evidence="4"/>
<dbReference type="Pfam" id="PF00549">
    <property type="entry name" value="Ligase_CoA"/>
    <property type="match status" value="1"/>
</dbReference>
<dbReference type="InterPro" id="IPR005810">
    <property type="entry name" value="CoA_lig_alpha"/>
</dbReference>
<name>A0A7C2FNJ8_9CREN</name>
<dbReference type="GO" id="GO:0000166">
    <property type="term" value="F:nucleotide binding"/>
    <property type="evidence" value="ECO:0007669"/>
    <property type="project" value="UniProtKB-KW"/>
</dbReference>
<keyword evidence="2 4" id="KW-0436">Ligase</keyword>
<keyword evidence="3 4" id="KW-0547">Nucleotide-binding</keyword>